<evidence type="ECO:0000313" key="1">
    <source>
        <dbReference type="EMBL" id="MFC3629865.1"/>
    </source>
</evidence>
<evidence type="ECO:0000313" key="2">
    <source>
        <dbReference type="Proteomes" id="UP001595539"/>
    </source>
</evidence>
<proteinExistence type="predicted"/>
<accession>A0ABV7U489</accession>
<evidence type="ECO:0008006" key="3">
    <source>
        <dbReference type="Google" id="ProtNLM"/>
    </source>
</evidence>
<name>A0ABV7U489_9RHOB</name>
<comment type="caution">
    <text evidence="1">The sequence shown here is derived from an EMBL/GenBank/DDBJ whole genome shotgun (WGS) entry which is preliminary data.</text>
</comment>
<reference evidence="2" key="1">
    <citation type="journal article" date="2019" name="Int. J. Syst. Evol. Microbiol.">
        <title>The Global Catalogue of Microorganisms (GCM) 10K type strain sequencing project: providing services to taxonomists for standard genome sequencing and annotation.</title>
        <authorList>
            <consortium name="The Broad Institute Genomics Platform"/>
            <consortium name="The Broad Institute Genome Sequencing Center for Infectious Disease"/>
            <person name="Wu L."/>
            <person name="Ma J."/>
        </authorList>
    </citation>
    <scope>NUCLEOTIDE SEQUENCE [LARGE SCALE GENOMIC DNA]</scope>
    <source>
        <strain evidence="2">KCTC 42473</strain>
    </source>
</reference>
<keyword evidence="2" id="KW-1185">Reference proteome</keyword>
<protein>
    <recommendedName>
        <fullName evidence="3">HTH merR-type domain-containing protein</fullName>
    </recommendedName>
</protein>
<organism evidence="1 2">
    <name type="scientific">Paracoccus angustae</name>
    <dbReference type="NCBI Taxonomy" id="1671480"/>
    <lineage>
        <taxon>Bacteria</taxon>
        <taxon>Pseudomonadati</taxon>
        <taxon>Pseudomonadota</taxon>
        <taxon>Alphaproteobacteria</taxon>
        <taxon>Rhodobacterales</taxon>
        <taxon>Paracoccaceae</taxon>
        <taxon>Paracoccus</taxon>
    </lineage>
</organism>
<gene>
    <name evidence="1" type="ORF">ACFOM8_10460</name>
</gene>
<dbReference type="Proteomes" id="UP001595539">
    <property type="component" value="Unassembled WGS sequence"/>
</dbReference>
<dbReference type="EMBL" id="JBHRXY010000006">
    <property type="protein sequence ID" value="MFC3629865.1"/>
    <property type="molecule type" value="Genomic_DNA"/>
</dbReference>
<sequence>MKAPFDLEEPRFTQAEVLRMLPLLKAKTLQNWVSRGIIEMDDRKKGKGTRLLYTPLGVVGLDFMSRVTLYGVPPKEASDMAEYIMNRAVERFEREPFDILEDAESRFIPVTPETIGNFRRAQIFTDDGSEYHLGYWNDVNDFSERIRSDVVISVEIDFCIAQVINRIFLLEAGKI</sequence>